<dbReference type="PROSITE" id="PS00183">
    <property type="entry name" value="UBC_1"/>
    <property type="match status" value="1"/>
</dbReference>
<sequence>MKNFSYLSFPPSTSRAKPSPPLPAIRGKHKPVSDKADSRKNPDYAQCRIEKELKRGLKDPTINCSYGPAGDNIFQWEGAIIGPSDTPFEDGVFFLSIVFTAEYPFVPPRIKFKTKVFHPNISQDGTICVDILGPQWTPALTIENLLLSICSLLPDPNPEDPTSPVCKLYRTNREAYNKKARKWTKMFCASTLCYAILKFDFSVMEPEENQAKRHPGHGERISVKQSFDQMVSKWT</sequence>
<evidence type="ECO:0000256" key="9">
    <source>
        <dbReference type="SAM" id="MobiDB-lite"/>
    </source>
</evidence>
<feature type="compositionally biased region" description="Basic and acidic residues" evidence="9">
    <location>
        <begin position="31"/>
        <end position="41"/>
    </location>
</feature>
<dbReference type="SUPFAM" id="SSF54495">
    <property type="entry name" value="UBC-like"/>
    <property type="match status" value="1"/>
</dbReference>
<dbReference type="InterPro" id="IPR000608">
    <property type="entry name" value="UBC"/>
</dbReference>
<keyword evidence="4 8" id="KW-0547">Nucleotide-binding</keyword>
<dbReference type="InterPro" id="IPR023313">
    <property type="entry name" value="UBQ-conjugating_AS"/>
</dbReference>
<dbReference type="SMART" id="SM00212">
    <property type="entry name" value="UBCc"/>
    <property type="match status" value="1"/>
</dbReference>
<keyword evidence="3" id="KW-0808">Transferase</keyword>
<comment type="similarity">
    <text evidence="8">Belongs to the ubiquitin-conjugating enzyme family.</text>
</comment>
<feature type="domain" description="UBC core" evidence="10">
    <location>
        <begin position="44"/>
        <end position="189"/>
    </location>
</feature>
<reference evidence="11" key="1">
    <citation type="journal article" date="2023" name="Mol. Ecol. Resour.">
        <title>Chromosome-level genome assembly of a triploid poplar Populus alba 'Berolinensis'.</title>
        <authorList>
            <person name="Chen S."/>
            <person name="Yu Y."/>
            <person name="Wang X."/>
            <person name="Wang S."/>
            <person name="Zhang T."/>
            <person name="Zhou Y."/>
            <person name="He R."/>
            <person name="Meng N."/>
            <person name="Wang Y."/>
            <person name="Liu W."/>
            <person name="Liu Z."/>
            <person name="Liu J."/>
            <person name="Guo Q."/>
            <person name="Huang H."/>
            <person name="Sederoff R.R."/>
            <person name="Wang G."/>
            <person name="Qu G."/>
            <person name="Chen S."/>
        </authorList>
    </citation>
    <scope>NUCLEOTIDE SEQUENCE</scope>
    <source>
        <strain evidence="11">SC-2020</strain>
    </source>
</reference>
<feature type="active site" description="Glycyl thioester intermediate" evidence="7">
    <location>
        <position position="128"/>
    </location>
</feature>
<comment type="catalytic activity">
    <reaction evidence="1">
        <text>S-ubiquitinyl-[E1 ubiquitin-activating enzyme]-L-cysteine + [E2 ubiquitin-conjugating enzyme]-L-cysteine = [E1 ubiquitin-activating enzyme]-L-cysteine + S-ubiquitinyl-[E2 ubiquitin-conjugating enzyme]-L-cysteine.</text>
        <dbReference type="EC" id="2.3.2.23"/>
    </reaction>
</comment>
<feature type="region of interest" description="Disordered" evidence="9">
    <location>
        <begin position="1"/>
        <end position="41"/>
    </location>
</feature>
<gene>
    <name evidence="11" type="ORF">NC653_037737</name>
</gene>
<evidence type="ECO:0000313" key="12">
    <source>
        <dbReference type="Proteomes" id="UP001164929"/>
    </source>
</evidence>
<dbReference type="PROSITE" id="PS50127">
    <property type="entry name" value="UBC_2"/>
    <property type="match status" value="1"/>
</dbReference>
<dbReference type="FunFam" id="3.10.110.10:FF:000101">
    <property type="entry name" value="Ubiquitin-conjugating enzyme E2 D2"/>
    <property type="match status" value="1"/>
</dbReference>
<evidence type="ECO:0000259" key="10">
    <source>
        <dbReference type="PROSITE" id="PS50127"/>
    </source>
</evidence>
<organism evidence="11 12">
    <name type="scientific">Populus alba x Populus x berolinensis</name>
    <dbReference type="NCBI Taxonomy" id="444605"/>
    <lineage>
        <taxon>Eukaryota</taxon>
        <taxon>Viridiplantae</taxon>
        <taxon>Streptophyta</taxon>
        <taxon>Embryophyta</taxon>
        <taxon>Tracheophyta</taxon>
        <taxon>Spermatophyta</taxon>
        <taxon>Magnoliopsida</taxon>
        <taxon>eudicotyledons</taxon>
        <taxon>Gunneridae</taxon>
        <taxon>Pentapetalae</taxon>
        <taxon>rosids</taxon>
        <taxon>fabids</taxon>
        <taxon>Malpighiales</taxon>
        <taxon>Salicaceae</taxon>
        <taxon>Saliceae</taxon>
        <taxon>Populus</taxon>
    </lineage>
</organism>
<comment type="caution">
    <text evidence="11">The sequence shown here is derived from an EMBL/GenBank/DDBJ whole genome shotgun (WGS) entry which is preliminary data.</text>
</comment>
<proteinExistence type="inferred from homology"/>
<evidence type="ECO:0000313" key="11">
    <source>
        <dbReference type="EMBL" id="KAJ6959485.1"/>
    </source>
</evidence>
<dbReference type="Gene3D" id="3.10.110.10">
    <property type="entry name" value="Ubiquitin Conjugating Enzyme"/>
    <property type="match status" value="1"/>
</dbReference>
<dbReference type="InterPro" id="IPR016135">
    <property type="entry name" value="UBQ-conjugating_enzyme/RWD"/>
</dbReference>
<dbReference type="Proteomes" id="UP001164929">
    <property type="component" value="Chromosome 17"/>
</dbReference>
<dbReference type="Pfam" id="PF00179">
    <property type="entry name" value="UQ_con"/>
    <property type="match status" value="1"/>
</dbReference>
<evidence type="ECO:0000256" key="5">
    <source>
        <dbReference type="ARBA" id="ARBA00022786"/>
    </source>
</evidence>
<evidence type="ECO:0000256" key="4">
    <source>
        <dbReference type="ARBA" id="ARBA00022741"/>
    </source>
</evidence>
<dbReference type="AlphaFoldDB" id="A0AAD6PSI7"/>
<accession>A0AAD6PSI7</accession>
<comment type="pathway">
    <text evidence="2">Protein modification; protein ubiquitination.</text>
</comment>
<evidence type="ECO:0000256" key="8">
    <source>
        <dbReference type="RuleBase" id="RU362109"/>
    </source>
</evidence>
<evidence type="ECO:0000256" key="1">
    <source>
        <dbReference type="ARBA" id="ARBA00000485"/>
    </source>
</evidence>
<evidence type="ECO:0000256" key="3">
    <source>
        <dbReference type="ARBA" id="ARBA00022679"/>
    </source>
</evidence>
<keyword evidence="12" id="KW-1185">Reference proteome</keyword>
<protein>
    <submittedName>
        <fullName evidence="11">Ubiquitin-conjugating enzyme E2 D2-like</fullName>
    </submittedName>
</protein>
<evidence type="ECO:0000256" key="2">
    <source>
        <dbReference type="ARBA" id="ARBA00004906"/>
    </source>
</evidence>
<evidence type="ECO:0000256" key="6">
    <source>
        <dbReference type="ARBA" id="ARBA00022840"/>
    </source>
</evidence>
<dbReference type="PANTHER" id="PTHR24068">
    <property type="entry name" value="UBIQUITIN-CONJUGATING ENZYME E2"/>
    <property type="match status" value="1"/>
</dbReference>
<name>A0AAD6PSI7_9ROSI</name>
<dbReference type="EMBL" id="JAQIZT010000017">
    <property type="protein sequence ID" value="KAJ6959485.1"/>
    <property type="molecule type" value="Genomic_DNA"/>
</dbReference>
<keyword evidence="5 8" id="KW-0833">Ubl conjugation pathway</keyword>
<dbReference type="GO" id="GO:0005524">
    <property type="term" value="F:ATP binding"/>
    <property type="evidence" value="ECO:0007669"/>
    <property type="project" value="UniProtKB-UniRule"/>
</dbReference>
<dbReference type="GO" id="GO:0061631">
    <property type="term" value="F:ubiquitin conjugating enzyme activity"/>
    <property type="evidence" value="ECO:0007669"/>
    <property type="project" value="UniProtKB-EC"/>
</dbReference>
<evidence type="ECO:0000256" key="7">
    <source>
        <dbReference type="PROSITE-ProRule" id="PRU10133"/>
    </source>
</evidence>
<keyword evidence="6 8" id="KW-0067">ATP-binding</keyword>